<dbReference type="EMBL" id="BMRE01000004">
    <property type="protein sequence ID" value="GGU26642.1"/>
    <property type="molecule type" value="Genomic_DNA"/>
</dbReference>
<comment type="similarity">
    <text evidence="1">Belongs to the type-I restriction system S methylase family.</text>
</comment>
<dbReference type="InterPro" id="IPR044946">
    <property type="entry name" value="Restrct_endonuc_typeI_TRD_sf"/>
</dbReference>
<protein>
    <recommendedName>
        <fullName evidence="4">Type I restriction modification DNA specificity domain-containing protein</fullName>
    </recommendedName>
</protein>
<gene>
    <name evidence="5" type="ORF">GCM10010178_18790</name>
</gene>
<dbReference type="Gene3D" id="3.90.220.20">
    <property type="entry name" value="DNA methylase specificity domains"/>
    <property type="match status" value="2"/>
</dbReference>
<evidence type="ECO:0000256" key="3">
    <source>
        <dbReference type="ARBA" id="ARBA00023125"/>
    </source>
</evidence>
<proteinExistence type="inferred from homology"/>
<feature type="domain" description="Type I restriction modification DNA specificity" evidence="4">
    <location>
        <begin position="210"/>
        <end position="367"/>
    </location>
</feature>
<dbReference type="InterPro" id="IPR052021">
    <property type="entry name" value="Type-I_RS_S_subunit"/>
</dbReference>
<evidence type="ECO:0000256" key="1">
    <source>
        <dbReference type="ARBA" id="ARBA00010923"/>
    </source>
</evidence>
<dbReference type="SUPFAM" id="SSF116734">
    <property type="entry name" value="DNA methylase specificity domain"/>
    <property type="match status" value="2"/>
</dbReference>
<sequence>MTVPEYKPLGQLLRRSPRYGINAAAVPLAPGVPTYIRITDIDNSGRFSPNPKVGVAHASAENYRLTDGELVFARTGASVGKSYLYDPRDGELVYAGFLINVAPDSKVLNPKYLSLFAQSKEYWDWVARTSVRSGQPGINGREYAQLPVPLPDIATQDAIAEAMTDVDREIDSLERILTKKRAIKQGMMHQLLTGKTRLSGFNEPLREATFGEVAEVVMGQSPVGSSYNRDRIGVPLINGPTEFTAHSPIPKQWTTAPVRFCEPGDILICVRGSSTGRMNVADTRYCIGRGVASVRASGDNDQKFVYYTLAAIVNDLLKLQTGSTFPSIDSRIIRSRTVLAPELHEQQGIGIALKSADDQLVALERMITKKRAIKQGMLQQLLTGRTRLLAKENAV</sequence>
<dbReference type="CDD" id="cd17521">
    <property type="entry name" value="RMtype1_S_Sau13435ORF2165P_TRD2-CR2_like"/>
    <property type="match status" value="1"/>
</dbReference>
<evidence type="ECO:0000313" key="6">
    <source>
        <dbReference type="Proteomes" id="UP000649573"/>
    </source>
</evidence>
<dbReference type="PANTHER" id="PTHR30408:SF12">
    <property type="entry name" value="TYPE I RESTRICTION ENZYME MJAVIII SPECIFICITY SUBUNIT"/>
    <property type="match status" value="1"/>
</dbReference>
<comment type="caution">
    <text evidence="5">The sequence shown here is derived from an EMBL/GenBank/DDBJ whole genome shotgun (WGS) entry which is preliminary data.</text>
</comment>
<accession>A0ABQ2UEG4</accession>
<name>A0ABQ2UEG4_9PSEU</name>
<evidence type="ECO:0000259" key="4">
    <source>
        <dbReference type="Pfam" id="PF01420"/>
    </source>
</evidence>
<organism evidence="5 6">
    <name type="scientific">Lentzea flava</name>
    <dbReference type="NCBI Taxonomy" id="103732"/>
    <lineage>
        <taxon>Bacteria</taxon>
        <taxon>Bacillati</taxon>
        <taxon>Actinomycetota</taxon>
        <taxon>Actinomycetes</taxon>
        <taxon>Pseudonocardiales</taxon>
        <taxon>Pseudonocardiaceae</taxon>
        <taxon>Lentzea</taxon>
    </lineage>
</organism>
<dbReference type="Pfam" id="PF01420">
    <property type="entry name" value="Methylase_S"/>
    <property type="match status" value="2"/>
</dbReference>
<dbReference type="PANTHER" id="PTHR30408">
    <property type="entry name" value="TYPE-1 RESTRICTION ENZYME ECOKI SPECIFICITY PROTEIN"/>
    <property type="match status" value="1"/>
</dbReference>
<evidence type="ECO:0000256" key="2">
    <source>
        <dbReference type="ARBA" id="ARBA00022747"/>
    </source>
</evidence>
<reference evidence="6" key="1">
    <citation type="journal article" date="2019" name="Int. J. Syst. Evol. Microbiol.">
        <title>The Global Catalogue of Microorganisms (GCM) 10K type strain sequencing project: providing services to taxonomists for standard genome sequencing and annotation.</title>
        <authorList>
            <consortium name="The Broad Institute Genomics Platform"/>
            <consortium name="The Broad Institute Genome Sequencing Center for Infectious Disease"/>
            <person name="Wu L."/>
            <person name="Ma J."/>
        </authorList>
    </citation>
    <scope>NUCLEOTIDE SEQUENCE [LARGE SCALE GENOMIC DNA]</scope>
    <source>
        <strain evidence="6">JCM 3296</strain>
    </source>
</reference>
<evidence type="ECO:0000313" key="5">
    <source>
        <dbReference type="EMBL" id="GGU26642.1"/>
    </source>
</evidence>
<dbReference type="Proteomes" id="UP000649573">
    <property type="component" value="Unassembled WGS sequence"/>
</dbReference>
<keyword evidence="6" id="KW-1185">Reference proteome</keyword>
<keyword evidence="3" id="KW-0238">DNA-binding</keyword>
<keyword evidence="2" id="KW-0680">Restriction system</keyword>
<dbReference type="CDD" id="cd17496">
    <property type="entry name" value="RMtype1_S_BliBORF2384P-TRD1-CR1_like"/>
    <property type="match status" value="1"/>
</dbReference>
<dbReference type="RefSeq" id="WP_189253177.1">
    <property type="nucleotide sequence ID" value="NZ_BMRE01000004.1"/>
</dbReference>
<dbReference type="InterPro" id="IPR000055">
    <property type="entry name" value="Restrct_endonuc_typeI_TRD"/>
</dbReference>
<feature type="domain" description="Type I restriction modification DNA specificity" evidence="4">
    <location>
        <begin position="57"/>
        <end position="177"/>
    </location>
</feature>